<dbReference type="EMBL" id="KL142375">
    <property type="protein sequence ID" value="KDR77872.1"/>
    <property type="molecule type" value="Genomic_DNA"/>
</dbReference>
<protein>
    <submittedName>
        <fullName evidence="1">Uncharacterized protein</fullName>
    </submittedName>
</protein>
<evidence type="ECO:0000313" key="2">
    <source>
        <dbReference type="Proteomes" id="UP000027222"/>
    </source>
</evidence>
<dbReference type="HOGENOM" id="CLU_2589931_0_0_1"/>
<evidence type="ECO:0000313" key="1">
    <source>
        <dbReference type="EMBL" id="KDR77872.1"/>
    </source>
</evidence>
<proteinExistence type="predicted"/>
<dbReference type="Proteomes" id="UP000027222">
    <property type="component" value="Unassembled WGS sequence"/>
</dbReference>
<sequence>MTIAVASSLLHRRCCCRTHCMLLRNSTVYRSSRRFALGTSVLWVAEGAKSRPFKNPWFHHRKRWRRQLCREREVTTATTG</sequence>
<accession>A0A067T695</accession>
<dbReference type="AlphaFoldDB" id="A0A067T695"/>
<name>A0A067T695_GALM3</name>
<organism evidence="1 2">
    <name type="scientific">Galerina marginata (strain CBS 339.88)</name>
    <dbReference type="NCBI Taxonomy" id="685588"/>
    <lineage>
        <taxon>Eukaryota</taxon>
        <taxon>Fungi</taxon>
        <taxon>Dikarya</taxon>
        <taxon>Basidiomycota</taxon>
        <taxon>Agaricomycotina</taxon>
        <taxon>Agaricomycetes</taxon>
        <taxon>Agaricomycetidae</taxon>
        <taxon>Agaricales</taxon>
        <taxon>Agaricineae</taxon>
        <taxon>Strophariaceae</taxon>
        <taxon>Galerina</taxon>
    </lineage>
</organism>
<keyword evidence="2" id="KW-1185">Reference proteome</keyword>
<gene>
    <name evidence="1" type="ORF">GALMADRAFT_1292592</name>
</gene>
<reference evidence="2" key="1">
    <citation type="journal article" date="2014" name="Proc. Natl. Acad. Sci. U.S.A.">
        <title>Extensive sampling of basidiomycete genomes demonstrates inadequacy of the white-rot/brown-rot paradigm for wood decay fungi.</title>
        <authorList>
            <person name="Riley R."/>
            <person name="Salamov A.A."/>
            <person name="Brown D.W."/>
            <person name="Nagy L.G."/>
            <person name="Floudas D."/>
            <person name="Held B.W."/>
            <person name="Levasseur A."/>
            <person name="Lombard V."/>
            <person name="Morin E."/>
            <person name="Otillar R."/>
            <person name="Lindquist E.A."/>
            <person name="Sun H."/>
            <person name="LaButti K.M."/>
            <person name="Schmutz J."/>
            <person name="Jabbour D."/>
            <person name="Luo H."/>
            <person name="Baker S.E."/>
            <person name="Pisabarro A.G."/>
            <person name="Walton J.D."/>
            <person name="Blanchette R.A."/>
            <person name="Henrissat B."/>
            <person name="Martin F."/>
            <person name="Cullen D."/>
            <person name="Hibbett D.S."/>
            <person name="Grigoriev I.V."/>
        </authorList>
    </citation>
    <scope>NUCLEOTIDE SEQUENCE [LARGE SCALE GENOMIC DNA]</scope>
    <source>
        <strain evidence="2">CBS 339.88</strain>
    </source>
</reference>